<comment type="caution">
    <text evidence="2">The sequence shown here is derived from an EMBL/GenBank/DDBJ whole genome shotgun (WGS) entry which is preliminary data.</text>
</comment>
<evidence type="ECO:0000256" key="1">
    <source>
        <dbReference type="SAM" id="MobiDB-lite"/>
    </source>
</evidence>
<reference evidence="2 3" key="1">
    <citation type="submission" date="2016-09" db="EMBL/GenBank/DDBJ databases">
        <authorList>
            <person name="Capua I."/>
            <person name="De Benedictis P."/>
            <person name="Joannis T."/>
            <person name="Lombin L.H."/>
            <person name="Cattoli G."/>
        </authorList>
    </citation>
    <scope>NUCLEOTIDE SEQUENCE [LARGE SCALE GENOMIC DNA]</scope>
    <source>
        <strain evidence="2 3">IMI 309357</strain>
    </source>
</reference>
<dbReference type="GeneID" id="34556611"/>
<dbReference type="STRING" id="1209926.A0A1G4BIM7"/>
<accession>A0A1G4BIM7</accession>
<dbReference type="EMBL" id="MJBS01000021">
    <property type="protein sequence ID" value="OHF01137.1"/>
    <property type="molecule type" value="Genomic_DNA"/>
</dbReference>
<dbReference type="OrthoDB" id="5336357at2759"/>
<evidence type="ECO:0000313" key="2">
    <source>
        <dbReference type="EMBL" id="OHF01137.1"/>
    </source>
</evidence>
<feature type="compositionally biased region" description="Low complexity" evidence="1">
    <location>
        <begin position="24"/>
        <end position="38"/>
    </location>
</feature>
<sequence length="226" mass="24026">MALKRKRSASELVALFPSPVRSESSIESFESPISPSRIYPCAHGTPSHVSSRTMKRFRDNRPSEDQIHQRTLNMLYSAQQQNQYINDANNEVNHSEPSPNPAARNTQRSLHSFWNIKSAEPSLSASSAPSVDQAALSPMSCDDCGAGLGASDGAADGMDIDDGYSYGVGAEADHSCGACGRPVCSHCSVTNLGEQRRCLRCVGNAAGGGRNGSVWPSSSSSSVSIF</sequence>
<proteinExistence type="predicted"/>
<feature type="region of interest" description="Disordered" evidence="1">
    <location>
        <begin position="24"/>
        <end position="49"/>
    </location>
</feature>
<protein>
    <submittedName>
        <fullName evidence="2">Uncharacterized protein</fullName>
    </submittedName>
</protein>
<organism evidence="2 3">
    <name type="scientific">Colletotrichum orchidophilum</name>
    <dbReference type="NCBI Taxonomy" id="1209926"/>
    <lineage>
        <taxon>Eukaryota</taxon>
        <taxon>Fungi</taxon>
        <taxon>Dikarya</taxon>
        <taxon>Ascomycota</taxon>
        <taxon>Pezizomycotina</taxon>
        <taxon>Sordariomycetes</taxon>
        <taxon>Hypocreomycetidae</taxon>
        <taxon>Glomerellales</taxon>
        <taxon>Glomerellaceae</taxon>
        <taxon>Colletotrichum</taxon>
    </lineage>
</organism>
<keyword evidence="3" id="KW-1185">Reference proteome</keyword>
<evidence type="ECO:0000313" key="3">
    <source>
        <dbReference type="Proteomes" id="UP000176998"/>
    </source>
</evidence>
<dbReference type="AlphaFoldDB" id="A0A1G4BIM7"/>
<dbReference type="RefSeq" id="XP_022478279.1">
    <property type="nucleotide sequence ID" value="XM_022615101.1"/>
</dbReference>
<gene>
    <name evidence="2" type="ORF">CORC01_03451</name>
</gene>
<name>A0A1G4BIM7_9PEZI</name>
<dbReference type="Proteomes" id="UP000176998">
    <property type="component" value="Unassembled WGS sequence"/>
</dbReference>